<keyword evidence="4" id="KW-0812">Transmembrane</keyword>
<dbReference type="PANTHER" id="PTHR22683:SF41">
    <property type="entry name" value="DNA TRANSLOCASE FTSK"/>
    <property type="match status" value="1"/>
</dbReference>
<dbReference type="GO" id="GO:0016020">
    <property type="term" value="C:membrane"/>
    <property type="evidence" value="ECO:0007669"/>
    <property type="project" value="UniProtKB-SubCell"/>
</dbReference>
<evidence type="ECO:0000256" key="4">
    <source>
        <dbReference type="SAM" id="Phobius"/>
    </source>
</evidence>
<keyword evidence="1 3" id="KW-0547">Nucleotide-binding</keyword>
<protein>
    <submittedName>
        <fullName evidence="6">DNA segregation ATPase FtsK/SpoIIIE, S-DNA-T family</fullName>
    </submittedName>
</protein>
<keyword evidence="4" id="KW-1133">Transmembrane helix</keyword>
<dbReference type="PANTHER" id="PTHR22683">
    <property type="entry name" value="SPORULATION PROTEIN RELATED"/>
    <property type="match status" value="1"/>
</dbReference>
<dbReference type="GO" id="GO:0003677">
    <property type="term" value="F:DNA binding"/>
    <property type="evidence" value="ECO:0007669"/>
    <property type="project" value="InterPro"/>
</dbReference>
<dbReference type="Gene3D" id="3.40.50.300">
    <property type="entry name" value="P-loop containing nucleotide triphosphate hydrolases"/>
    <property type="match status" value="1"/>
</dbReference>
<evidence type="ECO:0000256" key="1">
    <source>
        <dbReference type="ARBA" id="ARBA00022741"/>
    </source>
</evidence>
<dbReference type="Proteomes" id="UP000182192">
    <property type="component" value="Unassembled WGS sequence"/>
</dbReference>
<dbReference type="Pfam" id="PF01580">
    <property type="entry name" value="FtsK_SpoIIIE"/>
    <property type="match status" value="1"/>
</dbReference>
<accession>A0A1I1R9V7</accession>
<gene>
    <name evidence="6" type="ORF">SAMN02910406_03639</name>
</gene>
<keyword evidence="4" id="KW-0472">Membrane</keyword>
<evidence type="ECO:0000256" key="3">
    <source>
        <dbReference type="PROSITE-ProRule" id="PRU00289"/>
    </source>
</evidence>
<dbReference type="RefSeq" id="WP_074963372.1">
    <property type="nucleotide sequence ID" value="NZ_FOKQ01000061.1"/>
</dbReference>
<evidence type="ECO:0000313" key="6">
    <source>
        <dbReference type="EMBL" id="SFD31052.1"/>
    </source>
</evidence>
<dbReference type="PROSITE" id="PS50901">
    <property type="entry name" value="FTSK"/>
    <property type="match status" value="1"/>
</dbReference>
<dbReference type="InterPro" id="IPR002543">
    <property type="entry name" value="FtsK_dom"/>
</dbReference>
<dbReference type="EMBL" id="FOKQ01000061">
    <property type="protein sequence ID" value="SFD31052.1"/>
    <property type="molecule type" value="Genomic_DNA"/>
</dbReference>
<dbReference type="SUPFAM" id="SSF52540">
    <property type="entry name" value="P-loop containing nucleoside triphosphate hydrolases"/>
    <property type="match status" value="1"/>
</dbReference>
<evidence type="ECO:0000256" key="2">
    <source>
        <dbReference type="ARBA" id="ARBA00022840"/>
    </source>
</evidence>
<dbReference type="PROSITE" id="PS00675">
    <property type="entry name" value="SIGMA54_INTERACT_1"/>
    <property type="match status" value="1"/>
</dbReference>
<name>A0A1I1R9V7_RUMAL</name>
<sequence length="431" mass="48798">MKNNNNQRLKAGMKRMKEKKLLILIPLIFIAFMIFTLFVLLELILKMENPYFEKVYMIILYVVFSLIIVIGIVGIIRSLGKPLVSKKIEGELVDVGFVDNEGQSPILLSKKKDNHGFIFEFFSPRIPFYKYENHRFEIETALNIKVIDVLPGKDMQHTIIKAIRANNCKKETILWNDKFLRSKDFELSLGESYYGLESIDISTTPHVLIGGESGSGKSKLLKLLLMESIKKKAIIYLADFKGGIDYPTVWHNACSIITEPDILDSTLDCILKILEERRTMLVESGCSNISEYNMKTESDVHRIIVACDEIAEVLDKTGIEKEQKALVNRIESKFSTIARLGRAFGIHLMLATQRPDADILKGQIKNNIGYRICGRADKVLSQIILDNSDAADKITPSDQGVFLTNTGILFKAYYVNDYCLEGVDYNGETAD</sequence>
<reference evidence="6 7" key="1">
    <citation type="submission" date="2016-10" db="EMBL/GenBank/DDBJ databases">
        <authorList>
            <person name="de Groot N.N."/>
        </authorList>
    </citation>
    <scope>NUCLEOTIDE SEQUENCE [LARGE SCALE GENOMIC DNA]</scope>
    <source>
        <strain evidence="6 7">AR67</strain>
    </source>
</reference>
<proteinExistence type="predicted"/>
<feature type="domain" description="FtsK" evidence="5">
    <location>
        <begin position="190"/>
        <end position="383"/>
    </location>
</feature>
<evidence type="ECO:0000259" key="5">
    <source>
        <dbReference type="PROSITE" id="PS50901"/>
    </source>
</evidence>
<feature type="transmembrane region" description="Helical" evidence="4">
    <location>
        <begin position="56"/>
        <end position="76"/>
    </location>
</feature>
<dbReference type="AlphaFoldDB" id="A0A1I1R9V7"/>
<keyword evidence="2 3" id="KW-0067">ATP-binding</keyword>
<dbReference type="InterPro" id="IPR025662">
    <property type="entry name" value="Sigma_54_int_dom_ATP-bd_1"/>
</dbReference>
<dbReference type="InterPro" id="IPR050206">
    <property type="entry name" value="FtsK/SpoIIIE/SftA"/>
</dbReference>
<feature type="transmembrane region" description="Helical" evidence="4">
    <location>
        <begin position="21"/>
        <end position="44"/>
    </location>
</feature>
<dbReference type="GO" id="GO:0005524">
    <property type="term" value="F:ATP binding"/>
    <property type="evidence" value="ECO:0007669"/>
    <property type="project" value="UniProtKB-UniRule"/>
</dbReference>
<feature type="binding site" evidence="3">
    <location>
        <begin position="211"/>
        <end position="218"/>
    </location>
    <ligand>
        <name>ATP</name>
        <dbReference type="ChEBI" id="CHEBI:30616"/>
    </ligand>
</feature>
<dbReference type="InterPro" id="IPR027417">
    <property type="entry name" value="P-loop_NTPase"/>
</dbReference>
<dbReference type="OrthoDB" id="9807790at2"/>
<organism evidence="6 7">
    <name type="scientific">Ruminococcus albus</name>
    <dbReference type="NCBI Taxonomy" id="1264"/>
    <lineage>
        <taxon>Bacteria</taxon>
        <taxon>Bacillati</taxon>
        <taxon>Bacillota</taxon>
        <taxon>Clostridia</taxon>
        <taxon>Eubacteriales</taxon>
        <taxon>Oscillospiraceae</taxon>
        <taxon>Ruminococcus</taxon>
    </lineage>
</organism>
<evidence type="ECO:0000313" key="7">
    <source>
        <dbReference type="Proteomes" id="UP000182192"/>
    </source>
</evidence>